<dbReference type="AlphaFoldDB" id="T0R7J9"/>
<dbReference type="OMA" id="KQNYLHQ"/>
<dbReference type="RefSeq" id="XP_008603853.1">
    <property type="nucleotide sequence ID" value="XM_008605631.1"/>
</dbReference>
<dbReference type="OrthoDB" id="205514at2759"/>
<organism evidence="1 2">
    <name type="scientific">Saprolegnia diclina (strain VS20)</name>
    <dbReference type="NCBI Taxonomy" id="1156394"/>
    <lineage>
        <taxon>Eukaryota</taxon>
        <taxon>Sar</taxon>
        <taxon>Stramenopiles</taxon>
        <taxon>Oomycota</taxon>
        <taxon>Saprolegniomycetes</taxon>
        <taxon>Saprolegniales</taxon>
        <taxon>Saprolegniaceae</taxon>
        <taxon>Saprolegnia</taxon>
    </lineage>
</organism>
<dbReference type="EMBL" id="JH767132">
    <property type="protein sequence ID" value="EQC42430.1"/>
    <property type="molecule type" value="Genomic_DNA"/>
</dbReference>
<dbReference type="InterPro" id="IPR043519">
    <property type="entry name" value="NT_sf"/>
</dbReference>
<gene>
    <name evidence="1" type="ORF">SDRG_00165</name>
</gene>
<reference evidence="1 2" key="1">
    <citation type="submission" date="2012-04" db="EMBL/GenBank/DDBJ databases">
        <title>The Genome Sequence of Saprolegnia declina VS20.</title>
        <authorList>
            <consortium name="The Broad Institute Genome Sequencing Platform"/>
            <person name="Russ C."/>
            <person name="Nusbaum C."/>
            <person name="Tyler B."/>
            <person name="van West P."/>
            <person name="Dieguez-Uribeondo J."/>
            <person name="de Bruijn I."/>
            <person name="Tripathy S."/>
            <person name="Jiang R."/>
            <person name="Young S.K."/>
            <person name="Zeng Q."/>
            <person name="Gargeya S."/>
            <person name="Fitzgerald M."/>
            <person name="Haas B."/>
            <person name="Abouelleil A."/>
            <person name="Alvarado L."/>
            <person name="Arachchi H.M."/>
            <person name="Berlin A."/>
            <person name="Chapman S.B."/>
            <person name="Goldberg J."/>
            <person name="Griggs A."/>
            <person name="Gujja S."/>
            <person name="Hansen M."/>
            <person name="Howarth C."/>
            <person name="Imamovic A."/>
            <person name="Larimer J."/>
            <person name="McCowen C."/>
            <person name="Montmayeur A."/>
            <person name="Murphy C."/>
            <person name="Neiman D."/>
            <person name="Pearson M."/>
            <person name="Priest M."/>
            <person name="Roberts A."/>
            <person name="Saif S."/>
            <person name="Shea T."/>
            <person name="Sisk P."/>
            <person name="Sykes S."/>
            <person name="Wortman J."/>
            <person name="Nusbaum C."/>
            <person name="Birren B."/>
        </authorList>
    </citation>
    <scope>NUCLEOTIDE SEQUENCE [LARGE SCALE GENOMIC DNA]</scope>
    <source>
        <strain evidence="1 2">VS20</strain>
    </source>
</reference>
<evidence type="ECO:0000313" key="2">
    <source>
        <dbReference type="Proteomes" id="UP000030762"/>
    </source>
</evidence>
<dbReference type="GeneID" id="19940892"/>
<dbReference type="STRING" id="1156394.T0R7J9"/>
<dbReference type="eggNOG" id="ENOG502RUSV">
    <property type="taxonomic scope" value="Eukaryota"/>
</dbReference>
<dbReference type="Proteomes" id="UP000030762">
    <property type="component" value="Unassembled WGS sequence"/>
</dbReference>
<name>T0R7J9_SAPDV</name>
<keyword evidence="2" id="KW-1185">Reference proteome</keyword>
<dbReference type="VEuPathDB" id="FungiDB:SDRG_00165"/>
<evidence type="ECO:0000313" key="1">
    <source>
        <dbReference type="EMBL" id="EQC42430.1"/>
    </source>
</evidence>
<protein>
    <submittedName>
        <fullName evidence="1">Uncharacterized protein</fullName>
    </submittedName>
</protein>
<accession>T0R7J9</accession>
<sequence length="589" mass="65328">MADAGGPWRLMSSLRKRKFFEEANKLYPLRPPAGEPKTDLFDFLLATMGRPHNDPSFGCMLGPCDDFVAETRPETEAAPRPAVVHDLDLVPETRCFDEPAAVVAADSIVPETRSEGGRHDDDEIVPETVDIAPTTRESIGGADALHESISSSSSYAASVTFGGPNDMSLNSSSHSCATLDDSFAAFPSAYQHLPTPTPPAETLRSPTPLTQAVATPPLADYFDTDHYTELVPCYVLYAAHCNLHDAHLSHPHLLFCAQVLDQYLASKELMHGYIRRACEIARVVFASRWARRLDAFTKDIDIRDYTERGRSIPGVCAPVWHIIAAHWHHYKAHVLHSDEFYLGDTSATTRADPGAHCRHVTSAYFAADGHLRDDAMRRSVYGGSDVGAHYMTLVPRDASNRRRDTDDLPQRMYLPQESLSFAFKQLEANLRVADPQVTMYPMGTFARGGLYGSVLDVLLLPTPARPSIHDVVAALEVAHVLEPGAVRSVSAHRLLAPIRFKHIRLLLDLKMYPPPMAYAAMIYFTGPQVFGQHAFRSVLPACGDDTRFETVYETLRTMHGPTRLDQVLDEQDMLVLLGHTVYQPPLHRL</sequence>
<dbReference type="SUPFAM" id="SSF81301">
    <property type="entry name" value="Nucleotidyltransferase"/>
    <property type="match status" value="1"/>
</dbReference>
<dbReference type="InParanoid" id="T0R7J9"/>
<proteinExistence type="predicted"/>